<comment type="caution">
    <text evidence="6">The sequence shown here is derived from an EMBL/GenBank/DDBJ whole genome shotgun (WGS) entry which is preliminary data.</text>
</comment>
<keyword evidence="7" id="KW-1185">Reference proteome</keyword>
<dbReference type="Pfam" id="PF00126">
    <property type="entry name" value="HTH_1"/>
    <property type="match status" value="1"/>
</dbReference>
<dbReference type="InterPro" id="IPR000847">
    <property type="entry name" value="LysR_HTH_N"/>
</dbReference>
<dbReference type="PROSITE" id="PS50931">
    <property type="entry name" value="HTH_LYSR"/>
    <property type="match status" value="1"/>
</dbReference>
<dbReference type="RefSeq" id="WP_114337265.1">
    <property type="nucleotide sequence ID" value="NZ_QPID01000002.1"/>
</dbReference>
<reference evidence="6 7" key="1">
    <citation type="submission" date="2018-07" db="EMBL/GenBank/DDBJ databases">
        <title>Corallincola holothuriorum sp. nov., a new facultative anaerobe isolated from sea cucumber Apostichopus japonicus.</title>
        <authorList>
            <person name="Xia H."/>
        </authorList>
    </citation>
    <scope>NUCLEOTIDE SEQUENCE [LARGE SCALE GENOMIC DNA]</scope>
    <source>
        <strain evidence="6 7">C4</strain>
    </source>
</reference>
<dbReference type="InterPro" id="IPR005119">
    <property type="entry name" value="LysR_subst-bd"/>
</dbReference>
<keyword evidence="4" id="KW-0804">Transcription</keyword>
<dbReference type="InterPro" id="IPR036388">
    <property type="entry name" value="WH-like_DNA-bd_sf"/>
</dbReference>
<feature type="domain" description="HTH lysR-type" evidence="5">
    <location>
        <begin position="9"/>
        <end position="66"/>
    </location>
</feature>
<dbReference type="Gene3D" id="1.10.10.10">
    <property type="entry name" value="Winged helix-like DNA-binding domain superfamily/Winged helix DNA-binding domain"/>
    <property type="match status" value="1"/>
</dbReference>
<dbReference type="AlphaFoldDB" id="A0A368NNU5"/>
<dbReference type="GO" id="GO:0003700">
    <property type="term" value="F:DNA-binding transcription factor activity"/>
    <property type="evidence" value="ECO:0007669"/>
    <property type="project" value="InterPro"/>
</dbReference>
<evidence type="ECO:0000256" key="4">
    <source>
        <dbReference type="ARBA" id="ARBA00023163"/>
    </source>
</evidence>
<dbReference type="EMBL" id="QPID01000002">
    <property type="protein sequence ID" value="RCU51836.1"/>
    <property type="molecule type" value="Genomic_DNA"/>
</dbReference>
<sequence length="297" mass="32854">MMSKLAGHYTLEQLRVLIAAVDSGSFSAAARKLGRAQSAISHQIQNLELDLNVVLFERSGRYPQLTAAGRAILDEARFLLLRADHLSGIAASLQAKQRTRLVIAADEMALDGSFDKTMLHLSQRFPTLSVDLVHPVLEEVAAMVRNGEAQVGLTVQMSQVYDDLAFARHGMTQMVCVADPEHPLVGLSAIEVSTLSRYRQVLVSVRRQQASHWQLSPSCWHAGNIWSAVELAKMGVGWTSVPEYAARAALAQGKLKILHTTMEAPVWEQATDLIWRFDLQRDEVLKWLMGKLAGVIH</sequence>
<protein>
    <submittedName>
        <fullName evidence="6">LysR family transcriptional regulator</fullName>
    </submittedName>
</protein>
<dbReference type="PRINTS" id="PR00039">
    <property type="entry name" value="HTHLYSR"/>
</dbReference>
<dbReference type="GO" id="GO:0000976">
    <property type="term" value="F:transcription cis-regulatory region binding"/>
    <property type="evidence" value="ECO:0007669"/>
    <property type="project" value="TreeGrafter"/>
</dbReference>
<dbReference type="FunFam" id="1.10.10.10:FF:000001">
    <property type="entry name" value="LysR family transcriptional regulator"/>
    <property type="match status" value="1"/>
</dbReference>
<keyword evidence="2" id="KW-0805">Transcription regulation</keyword>
<evidence type="ECO:0000313" key="7">
    <source>
        <dbReference type="Proteomes" id="UP000252558"/>
    </source>
</evidence>
<comment type="similarity">
    <text evidence="1">Belongs to the LysR transcriptional regulatory family.</text>
</comment>
<dbReference type="SUPFAM" id="SSF53850">
    <property type="entry name" value="Periplasmic binding protein-like II"/>
    <property type="match status" value="1"/>
</dbReference>
<dbReference type="OrthoDB" id="3252676at2"/>
<evidence type="ECO:0000259" key="5">
    <source>
        <dbReference type="PROSITE" id="PS50931"/>
    </source>
</evidence>
<dbReference type="Proteomes" id="UP000252558">
    <property type="component" value="Unassembled WGS sequence"/>
</dbReference>
<keyword evidence="3" id="KW-0238">DNA-binding</keyword>
<dbReference type="SUPFAM" id="SSF46785">
    <property type="entry name" value="Winged helix' DNA-binding domain"/>
    <property type="match status" value="1"/>
</dbReference>
<organism evidence="6 7">
    <name type="scientific">Corallincola holothuriorum</name>
    <dbReference type="NCBI Taxonomy" id="2282215"/>
    <lineage>
        <taxon>Bacteria</taxon>
        <taxon>Pseudomonadati</taxon>
        <taxon>Pseudomonadota</taxon>
        <taxon>Gammaproteobacteria</taxon>
        <taxon>Alteromonadales</taxon>
        <taxon>Psychromonadaceae</taxon>
        <taxon>Corallincola</taxon>
    </lineage>
</organism>
<dbReference type="Pfam" id="PF03466">
    <property type="entry name" value="LysR_substrate"/>
    <property type="match status" value="1"/>
</dbReference>
<name>A0A368NNU5_9GAMM</name>
<evidence type="ECO:0000256" key="3">
    <source>
        <dbReference type="ARBA" id="ARBA00023125"/>
    </source>
</evidence>
<proteinExistence type="inferred from homology"/>
<accession>A0A368NNU5</accession>
<dbReference type="PANTHER" id="PTHR30126">
    <property type="entry name" value="HTH-TYPE TRANSCRIPTIONAL REGULATOR"/>
    <property type="match status" value="1"/>
</dbReference>
<evidence type="ECO:0000256" key="2">
    <source>
        <dbReference type="ARBA" id="ARBA00023015"/>
    </source>
</evidence>
<dbReference type="Gene3D" id="3.40.190.290">
    <property type="match status" value="1"/>
</dbReference>
<evidence type="ECO:0000256" key="1">
    <source>
        <dbReference type="ARBA" id="ARBA00009437"/>
    </source>
</evidence>
<dbReference type="InterPro" id="IPR036390">
    <property type="entry name" value="WH_DNA-bd_sf"/>
</dbReference>
<gene>
    <name evidence="6" type="ORF">DU002_05035</name>
</gene>
<evidence type="ECO:0000313" key="6">
    <source>
        <dbReference type="EMBL" id="RCU51836.1"/>
    </source>
</evidence>
<dbReference type="PANTHER" id="PTHR30126:SF91">
    <property type="entry name" value="LYSR FAMILY TRANSCRIPTIONAL REGULATOR"/>
    <property type="match status" value="1"/>
</dbReference>